<evidence type="ECO:0000256" key="2">
    <source>
        <dbReference type="ARBA" id="ARBA00004370"/>
    </source>
</evidence>
<dbReference type="SUPFAM" id="SSF63380">
    <property type="entry name" value="Riboflavin synthase domain-like"/>
    <property type="match status" value="1"/>
</dbReference>
<feature type="domain" description="DOMON" evidence="19">
    <location>
        <begin position="72"/>
        <end position="201"/>
    </location>
</feature>
<dbReference type="Pfam" id="PF00970">
    <property type="entry name" value="FAD_binding_6"/>
    <property type="match status" value="1"/>
</dbReference>
<feature type="signal peptide" evidence="17">
    <location>
        <begin position="1"/>
        <end position="22"/>
    </location>
</feature>
<feature type="transmembrane region" description="Helical" evidence="16">
    <location>
        <begin position="246"/>
        <end position="265"/>
    </location>
</feature>
<dbReference type="InterPro" id="IPR001452">
    <property type="entry name" value="SH3_domain"/>
</dbReference>
<dbReference type="Gene3D" id="3.40.50.80">
    <property type="entry name" value="Nucleotide-binding domain of ferredoxin-NADP reductase (FNR) module"/>
    <property type="match status" value="1"/>
</dbReference>
<evidence type="ECO:0000256" key="10">
    <source>
        <dbReference type="ARBA" id="ARBA00022989"/>
    </source>
</evidence>
<dbReference type="PANTHER" id="PTHR19370:SF184">
    <property type="entry name" value="NADH-CYTOCHROME B5 REDUCTASE-LIKE"/>
    <property type="match status" value="1"/>
</dbReference>
<evidence type="ECO:0000256" key="3">
    <source>
        <dbReference type="ARBA" id="ARBA00006105"/>
    </source>
</evidence>
<dbReference type="PROSITE" id="PS51384">
    <property type="entry name" value="FAD_FR"/>
    <property type="match status" value="1"/>
</dbReference>
<feature type="transmembrane region" description="Helical" evidence="16">
    <location>
        <begin position="761"/>
        <end position="782"/>
    </location>
</feature>
<comment type="caution">
    <text evidence="22">The sequence shown here is derived from an EMBL/GenBank/DDBJ whole genome shotgun (WGS) entry which is preliminary data.</text>
</comment>
<dbReference type="CDD" id="cd08760">
    <property type="entry name" value="Cyt_b561_FRRS1_like"/>
    <property type="match status" value="1"/>
</dbReference>
<feature type="transmembrane region" description="Helical" evidence="16">
    <location>
        <begin position="277"/>
        <end position="298"/>
    </location>
</feature>
<dbReference type="PROSITE" id="PS50939">
    <property type="entry name" value="CYTOCHROME_B561"/>
    <property type="match status" value="1"/>
</dbReference>
<evidence type="ECO:0000256" key="17">
    <source>
        <dbReference type="SAM" id="SignalP"/>
    </source>
</evidence>
<evidence type="ECO:0008006" key="24">
    <source>
        <dbReference type="Google" id="ProtNLM"/>
    </source>
</evidence>
<feature type="domain" description="Cytochrome b561" evidence="20">
    <location>
        <begin position="209"/>
        <end position="406"/>
    </location>
</feature>
<feature type="transmembrane region" description="Helical" evidence="16">
    <location>
        <begin position="310"/>
        <end position="333"/>
    </location>
</feature>
<comment type="subcellular location">
    <subcellularLocation>
        <location evidence="2">Membrane</location>
    </subcellularLocation>
</comment>
<keyword evidence="7 16" id="KW-0812">Transmembrane</keyword>
<organism evidence="22 23">
    <name type="scientific">Powellomyces hirtus</name>
    <dbReference type="NCBI Taxonomy" id="109895"/>
    <lineage>
        <taxon>Eukaryota</taxon>
        <taxon>Fungi</taxon>
        <taxon>Fungi incertae sedis</taxon>
        <taxon>Chytridiomycota</taxon>
        <taxon>Chytridiomycota incertae sedis</taxon>
        <taxon>Chytridiomycetes</taxon>
        <taxon>Spizellomycetales</taxon>
        <taxon>Powellomycetaceae</taxon>
        <taxon>Powellomyces</taxon>
    </lineage>
</organism>
<evidence type="ECO:0000256" key="4">
    <source>
        <dbReference type="ARBA" id="ARBA00022443"/>
    </source>
</evidence>
<feature type="transmembrane region" description="Helical" evidence="16">
    <location>
        <begin position="381"/>
        <end position="404"/>
    </location>
</feature>
<keyword evidence="9" id="KW-0249">Electron transport</keyword>
<evidence type="ECO:0000256" key="1">
    <source>
        <dbReference type="ARBA" id="ARBA00001974"/>
    </source>
</evidence>
<evidence type="ECO:0000256" key="6">
    <source>
        <dbReference type="ARBA" id="ARBA00022630"/>
    </source>
</evidence>
<evidence type="ECO:0000256" key="16">
    <source>
        <dbReference type="SAM" id="Phobius"/>
    </source>
</evidence>
<evidence type="ECO:0000259" key="20">
    <source>
        <dbReference type="PROSITE" id="PS50939"/>
    </source>
</evidence>
<evidence type="ECO:0000256" key="13">
    <source>
        <dbReference type="PIRSR" id="PIRSR601834-1"/>
    </source>
</evidence>
<feature type="domain" description="FAD-binding FR-type" evidence="21">
    <location>
        <begin position="633"/>
        <end position="744"/>
    </location>
</feature>
<dbReference type="Gene3D" id="1.20.120.1770">
    <property type="match status" value="1"/>
</dbReference>
<feature type="binding site" evidence="13">
    <location>
        <position position="711"/>
    </location>
    <ligand>
        <name>FAD</name>
        <dbReference type="ChEBI" id="CHEBI:57692"/>
    </ligand>
</feature>
<keyword evidence="11" id="KW-0560">Oxidoreductase</keyword>
<evidence type="ECO:0000313" key="23">
    <source>
        <dbReference type="Proteomes" id="UP000318582"/>
    </source>
</evidence>
<dbReference type="SMART" id="SM00326">
    <property type="entry name" value="SH3"/>
    <property type="match status" value="1"/>
</dbReference>
<dbReference type="PROSITE" id="PS50836">
    <property type="entry name" value="DOMON"/>
    <property type="match status" value="1"/>
</dbReference>
<dbReference type="InterPro" id="IPR017938">
    <property type="entry name" value="Riboflavin_synthase-like_b-brl"/>
</dbReference>
<dbReference type="PANTHER" id="PTHR19370">
    <property type="entry name" value="NADH-CYTOCHROME B5 REDUCTASE"/>
    <property type="match status" value="1"/>
</dbReference>
<sequence length="972" mass="107389">MILSPLLGVLLSLIALATPIAADLDVPIGIPTPRAFAFSKVFYGQKVSGTSPASSGYDAAAAQSGTMTPSQLQYSLFWSIDGQGTANETLHGLMELRGLNMKWAWAGLGFGKSMLDAQFIVCHQMSGNKYDNPMKIEMHEHASLFKYAPPRHLAGNQAMIPVQGAYTNNTLSCEFNRKLRPQDGEHKDLDLGFTDVLWAFNPLSGLNPSGTWFTYHEEQHRGAINADLHGGVMWPAPTKSFRKKQMHGFGMMAIWLGLFPFGAFYARYLRSTAGWTLVHMTTQMTGVAGILVFVIIIATDWVQLSRPHAIFGLILLSFIAVQFVLGFASLLGLSNESLNNIRRWVRGTHNRLGFVLLLCSIAQVGLGLDTIYPWVEPRGRAAWAIYIGVVAFWIMLFAATELYFRKTVIRKEVKPVKYSPVNEKSDNVAMRRIGRGGTAVTLVDASATAIPMPNTRLRPDLQMYTWDSLNQAILNGGQFVVGNGRYVYSIAEWMSSHPGGQLILHAVNGTDITNDYFHEAGFDAEEFVPKPKAPAQQSGRNQGTLPRVSTSTSATSDPHVSTAFGGSVLQEMKIAPLMDERDWKLVVKSRRTHVHTRLAIQKLSNLLVGELIPESNNSHAASPDSSLREFDPNEYRRYALVENTPLTPLAPIVKFRFCLLYPYDLRANEPEVIYPGQSIEICARINGKQVTRYYCPSANTGGLSMLEILVKVYPHGVMSQYLFKQKPGQRQVKIRGPFGKPLVSPERPLSLGGTDFIPKRIMFIAGGTGITPFLQLLLMTLLPVAEPLRVQVDYNAQMDDELTLRRNDKVAIKHHYYDGWGIGVNLRTGEEGAFPVTVTAPRCGPRARITLIHAINTAGESIMGSEWIEGALLAYPNVLEVHRFVADGSQPEVPLGITYPTGLTEANLDQIVRNRFGADDEDDDEDENGSSSDSRKCFVCGPPGFDSWTVDALTEVGLDMRQVVILPSDRVL</sequence>
<feature type="binding site" evidence="13">
    <location>
        <position position="771"/>
    </location>
    <ligand>
        <name>FAD</name>
        <dbReference type="ChEBI" id="CHEBI:57692"/>
    </ligand>
</feature>
<evidence type="ECO:0000256" key="12">
    <source>
        <dbReference type="ARBA" id="ARBA00023136"/>
    </source>
</evidence>
<dbReference type="PROSITE" id="PS50002">
    <property type="entry name" value="SH3"/>
    <property type="match status" value="1"/>
</dbReference>
<evidence type="ECO:0000256" key="11">
    <source>
        <dbReference type="ARBA" id="ARBA00023002"/>
    </source>
</evidence>
<dbReference type="SUPFAM" id="SSF50044">
    <property type="entry name" value="SH3-domain"/>
    <property type="match status" value="1"/>
</dbReference>
<dbReference type="InterPro" id="IPR001834">
    <property type="entry name" value="CBR-like"/>
</dbReference>
<dbReference type="GO" id="GO:0016491">
    <property type="term" value="F:oxidoreductase activity"/>
    <property type="evidence" value="ECO:0007669"/>
    <property type="project" value="UniProtKB-KW"/>
</dbReference>
<feature type="region of interest" description="Disordered" evidence="15">
    <location>
        <begin position="530"/>
        <end position="562"/>
    </location>
</feature>
<feature type="binding site" evidence="13">
    <location>
        <position position="718"/>
    </location>
    <ligand>
        <name>FAD</name>
        <dbReference type="ChEBI" id="CHEBI:57692"/>
    </ligand>
</feature>
<dbReference type="InterPro" id="IPR036400">
    <property type="entry name" value="Cyt_B5-like_heme/steroid_sf"/>
</dbReference>
<feature type="domain" description="SH3" evidence="18">
    <location>
        <begin position="783"/>
        <end position="844"/>
    </location>
</feature>
<proteinExistence type="inferred from homology"/>
<gene>
    <name evidence="22" type="ORF">PhCBS80983_g01725</name>
</gene>
<protein>
    <recommendedName>
        <fullName evidence="24">Cytochrome b5 heme-binding domain-containing protein</fullName>
    </recommendedName>
</protein>
<dbReference type="STRING" id="109895.A0A507EA10"/>
<evidence type="ECO:0000256" key="14">
    <source>
        <dbReference type="PROSITE-ProRule" id="PRU00192"/>
    </source>
</evidence>
<evidence type="ECO:0000256" key="9">
    <source>
        <dbReference type="ARBA" id="ARBA00022982"/>
    </source>
</evidence>
<feature type="chain" id="PRO_5021326668" description="Cytochrome b5 heme-binding domain-containing protein" evidence="17">
    <location>
        <begin position="23"/>
        <end position="972"/>
    </location>
</feature>
<dbReference type="SUPFAM" id="SSF55856">
    <property type="entry name" value="Cytochrome b5-like heme/steroid binding domain"/>
    <property type="match status" value="1"/>
</dbReference>
<feature type="binding site" evidence="13">
    <location>
        <position position="692"/>
    </location>
    <ligand>
        <name>FAD</name>
        <dbReference type="ChEBI" id="CHEBI:57692"/>
    </ligand>
</feature>
<feature type="compositionally biased region" description="Polar residues" evidence="15">
    <location>
        <begin position="535"/>
        <end position="559"/>
    </location>
</feature>
<dbReference type="AlphaFoldDB" id="A0A507EA10"/>
<accession>A0A507EA10</accession>
<dbReference type="InterPro" id="IPR006593">
    <property type="entry name" value="Cyt_b561/ferric_Rdtase_TM"/>
</dbReference>
<evidence type="ECO:0000256" key="8">
    <source>
        <dbReference type="ARBA" id="ARBA00022827"/>
    </source>
</evidence>
<dbReference type="Gene3D" id="2.30.30.40">
    <property type="entry name" value="SH3 Domains"/>
    <property type="match status" value="1"/>
</dbReference>
<dbReference type="InterPro" id="IPR005018">
    <property type="entry name" value="DOMON_domain"/>
</dbReference>
<dbReference type="GO" id="GO:0016020">
    <property type="term" value="C:membrane"/>
    <property type="evidence" value="ECO:0007669"/>
    <property type="project" value="UniProtKB-SubCell"/>
</dbReference>
<dbReference type="InterPro" id="IPR036028">
    <property type="entry name" value="SH3-like_dom_sf"/>
</dbReference>
<feature type="binding site" evidence="13">
    <location>
        <position position="709"/>
    </location>
    <ligand>
        <name>FAD</name>
        <dbReference type="ChEBI" id="CHEBI:57692"/>
    </ligand>
</feature>
<keyword evidence="17" id="KW-0732">Signal</keyword>
<dbReference type="Gene3D" id="3.10.120.10">
    <property type="entry name" value="Cytochrome b5-like heme/steroid binding domain"/>
    <property type="match status" value="1"/>
</dbReference>
<comment type="cofactor">
    <cofactor evidence="1 13">
        <name>FAD</name>
        <dbReference type="ChEBI" id="CHEBI:57692"/>
    </cofactor>
</comment>
<dbReference type="InterPro" id="IPR017927">
    <property type="entry name" value="FAD-bd_FR_type"/>
</dbReference>
<evidence type="ECO:0000259" key="18">
    <source>
        <dbReference type="PROSITE" id="PS50002"/>
    </source>
</evidence>
<reference evidence="22 23" key="1">
    <citation type="journal article" date="2019" name="Sci. Rep.">
        <title>Comparative genomics of chytrid fungi reveal insights into the obligate biotrophic and pathogenic lifestyle of Synchytrium endobioticum.</title>
        <authorList>
            <person name="van de Vossenberg B.T.L.H."/>
            <person name="Warris S."/>
            <person name="Nguyen H.D.T."/>
            <person name="van Gent-Pelzer M.P.E."/>
            <person name="Joly D.L."/>
            <person name="van de Geest H.C."/>
            <person name="Bonants P.J.M."/>
            <person name="Smith D.S."/>
            <person name="Levesque C.A."/>
            <person name="van der Lee T.A.J."/>
        </authorList>
    </citation>
    <scope>NUCLEOTIDE SEQUENCE [LARGE SCALE GENOMIC DNA]</scope>
    <source>
        <strain evidence="22 23">CBS 809.83</strain>
    </source>
</reference>
<evidence type="ECO:0000259" key="21">
    <source>
        <dbReference type="PROSITE" id="PS51384"/>
    </source>
</evidence>
<dbReference type="SMART" id="SM00665">
    <property type="entry name" value="B561"/>
    <property type="match status" value="1"/>
</dbReference>
<feature type="transmembrane region" description="Helical" evidence="16">
    <location>
        <begin position="354"/>
        <end position="375"/>
    </location>
</feature>
<keyword evidence="4 14" id="KW-0728">SH3 domain</keyword>
<dbReference type="SUPFAM" id="SSF52343">
    <property type="entry name" value="Ferredoxin reductase-like, C-terminal NADP-linked domain"/>
    <property type="match status" value="1"/>
</dbReference>
<keyword evidence="12 16" id="KW-0472">Membrane</keyword>
<evidence type="ECO:0000259" key="19">
    <source>
        <dbReference type="PROSITE" id="PS50836"/>
    </source>
</evidence>
<dbReference type="Pfam" id="PF00018">
    <property type="entry name" value="SH3_1"/>
    <property type="match status" value="1"/>
</dbReference>
<keyword evidence="23" id="KW-1185">Reference proteome</keyword>
<dbReference type="InterPro" id="IPR039261">
    <property type="entry name" value="FNR_nucleotide-bd"/>
</dbReference>
<dbReference type="Proteomes" id="UP000318582">
    <property type="component" value="Unassembled WGS sequence"/>
</dbReference>
<evidence type="ECO:0000256" key="5">
    <source>
        <dbReference type="ARBA" id="ARBA00022448"/>
    </source>
</evidence>
<feature type="binding site" evidence="13">
    <location>
        <position position="694"/>
    </location>
    <ligand>
        <name>FAD</name>
        <dbReference type="ChEBI" id="CHEBI:57692"/>
    </ligand>
</feature>
<keyword evidence="5" id="KW-0813">Transport</keyword>
<comment type="similarity">
    <text evidence="3">Belongs to the flavoprotein pyridine nucleotide cytochrome reductase family.</text>
</comment>
<dbReference type="Pfam" id="PF03188">
    <property type="entry name" value="Cytochrom_B561"/>
    <property type="match status" value="1"/>
</dbReference>
<evidence type="ECO:0000256" key="15">
    <source>
        <dbReference type="SAM" id="MobiDB-lite"/>
    </source>
</evidence>
<dbReference type="Gene3D" id="2.40.30.10">
    <property type="entry name" value="Translation factors"/>
    <property type="match status" value="1"/>
</dbReference>
<feature type="binding site" evidence="13">
    <location>
        <position position="719"/>
    </location>
    <ligand>
        <name>FAD</name>
        <dbReference type="ChEBI" id="CHEBI:57692"/>
    </ligand>
</feature>
<name>A0A507EA10_9FUNG</name>
<keyword evidence="8 13" id="KW-0274">FAD</keyword>
<keyword evidence="6 13" id="KW-0285">Flavoprotein</keyword>
<keyword evidence="10 16" id="KW-1133">Transmembrane helix</keyword>
<dbReference type="EMBL" id="QEAQ01000014">
    <property type="protein sequence ID" value="TPX60571.1"/>
    <property type="molecule type" value="Genomic_DNA"/>
</dbReference>
<evidence type="ECO:0000313" key="22">
    <source>
        <dbReference type="EMBL" id="TPX60571.1"/>
    </source>
</evidence>
<evidence type="ECO:0000256" key="7">
    <source>
        <dbReference type="ARBA" id="ARBA00022692"/>
    </source>
</evidence>
<dbReference type="InterPro" id="IPR008333">
    <property type="entry name" value="Cbr1-like_FAD-bd_dom"/>
</dbReference>